<keyword evidence="1" id="KW-0812">Transmembrane</keyword>
<keyword evidence="1" id="KW-1133">Transmembrane helix</keyword>
<dbReference type="RefSeq" id="WP_311132176.1">
    <property type="nucleotide sequence ID" value="NZ_LT559118.1"/>
</dbReference>
<proteinExistence type="predicted"/>
<organism evidence="2">
    <name type="scientific">Nonomuraea gerenzanensis</name>
    <dbReference type="NCBI Taxonomy" id="93944"/>
    <lineage>
        <taxon>Bacteria</taxon>
        <taxon>Bacillati</taxon>
        <taxon>Actinomycetota</taxon>
        <taxon>Actinomycetes</taxon>
        <taxon>Streptosporangiales</taxon>
        <taxon>Streptosporangiaceae</taxon>
        <taxon>Nonomuraea</taxon>
    </lineage>
</organism>
<evidence type="ECO:0000256" key="1">
    <source>
        <dbReference type="SAM" id="Phobius"/>
    </source>
</evidence>
<reference evidence="2" key="1">
    <citation type="submission" date="2016-04" db="EMBL/GenBank/DDBJ databases">
        <authorList>
            <person name="Evans L.H."/>
            <person name="Alamgir A."/>
            <person name="Owens N."/>
            <person name="Weber N.D."/>
            <person name="Virtaneva K."/>
            <person name="Barbian K."/>
            <person name="Babar A."/>
            <person name="Rosenke K."/>
        </authorList>
    </citation>
    <scope>NUCLEOTIDE SEQUENCE</scope>
    <source>
        <strain evidence="2">Nono1</strain>
    </source>
</reference>
<feature type="transmembrane region" description="Helical" evidence="1">
    <location>
        <begin position="12"/>
        <end position="29"/>
    </location>
</feature>
<keyword evidence="1" id="KW-0472">Membrane</keyword>
<accession>A0A1M4DX69</accession>
<evidence type="ECO:0000313" key="2">
    <source>
        <dbReference type="EMBL" id="SBO91186.1"/>
    </source>
</evidence>
<gene>
    <name evidence="2" type="ORF">BN4615_P700</name>
</gene>
<feature type="transmembrane region" description="Helical" evidence="1">
    <location>
        <begin position="94"/>
        <end position="110"/>
    </location>
</feature>
<sequence>MPLSVKIARNLIWLQATLAMLSIVLLILGPALGSDDILDDLLYAPFYLPPLATGWLANQMHTRRPRVRHAAIAVQLSIPVLDFIHFLFEDTLTWVLSAPWAALIVTLLLLPSARTWFAPTLPAPCTPSQPAPPAAT</sequence>
<dbReference type="EMBL" id="LT559118">
    <property type="protein sequence ID" value="SBO91186.1"/>
    <property type="molecule type" value="Genomic_DNA"/>
</dbReference>
<name>A0A1M4DX69_9ACTN</name>
<protein>
    <submittedName>
        <fullName evidence="2">Uncharacterized protein</fullName>
    </submittedName>
</protein>
<dbReference type="AlphaFoldDB" id="A0A1M4DX69"/>